<feature type="transmembrane region" description="Helical" evidence="2">
    <location>
        <begin position="36"/>
        <end position="54"/>
    </location>
</feature>
<comment type="caution">
    <text evidence="3">The sequence shown here is derived from an EMBL/GenBank/DDBJ whole genome shotgun (WGS) entry which is preliminary data.</text>
</comment>
<keyword evidence="2" id="KW-1133">Transmembrane helix</keyword>
<keyword evidence="4" id="KW-1185">Reference proteome</keyword>
<protein>
    <recommendedName>
        <fullName evidence="5">DUF1232 domain-containing protein</fullName>
    </recommendedName>
</protein>
<gene>
    <name evidence="3" type="ORF">GCM10010446_12830</name>
</gene>
<proteinExistence type="predicted"/>
<sequence>MNRLPRPIADLICLWRDLIHHPRQVLLNRAHRQWRAAGFIALIAVLVATGTPGFPPGSLAPALLIAGPSWVLDLAGTVAHGLWQSGRIWKGVECQCCGGDPDDGDDEPEPDDGDGGGGLARDIETWLRTQPAHTR</sequence>
<feature type="compositionally biased region" description="Acidic residues" evidence="1">
    <location>
        <begin position="100"/>
        <end position="114"/>
    </location>
</feature>
<evidence type="ECO:0000313" key="3">
    <source>
        <dbReference type="EMBL" id="GAA2929685.1"/>
    </source>
</evidence>
<evidence type="ECO:0000256" key="2">
    <source>
        <dbReference type="SAM" id="Phobius"/>
    </source>
</evidence>
<reference evidence="3 4" key="1">
    <citation type="journal article" date="2019" name="Int. J. Syst. Evol. Microbiol.">
        <title>The Global Catalogue of Microorganisms (GCM) 10K type strain sequencing project: providing services to taxonomists for standard genome sequencing and annotation.</title>
        <authorList>
            <consortium name="The Broad Institute Genomics Platform"/>
            <consortium name="The Broad Institute Genome Sequencing Center for Infectious Disease"/>
            <person name="Wu L."/>
            <person name="Ma J."/>
        </authorList>
    </citation>
    <scope>NUCLEOTIDE SEQUENCE [LARGE SCALE GENOMIC DNA]</scope>
    <source>
        <strain evidence="3 4">JCM 9088</strain>
    </source>
</reference>
<name>A0ABN3WXQ5_9ACTN</name>
<evidence type="ECO:0008006" key="5">
    <source>
        <dbReference type="Google" id="ProtNLM"/>
    </source>
</evidence>
<keyword evidence="2" id="KW-0472">Membrane</keyword>
<dbReference type="RefSeq" id="WP_344491982.1">
    <property type="nucleotide sequence ID" value="NZ_BAAAUD010000013.1"/>
</dbReference>
<evidence type="ECO:0000256" key="1">
    <source>
        <dbReference type="SAM" id="MobiDB-lite"/>
    </source>
</evidence>
<organism evidence="3 4">
    <name type="scientific">Streptomyces enissocaesilis</name>
    <dbReference type="NCBI Taxonomy" id="332589"/>
    <lineage>
        <taxon>Bacteria</taxon>
        <taxon>Bacillati</taxon>
        <taxon>Actinomycetota</taxon>
        <taxon>Actinomycetes</taxon>
        <taxon>Kitasatosporales</taxon>
        <taxon>Streptomycetaceae</taxon>
        <taxon>Streptomyces</taxon>
        <taxon>Streptomyces rochei group</taxon>
    </lineage>
</organism>
<dbReference type="Proteomes" id="UP001500403">
    <property type="component" value="Unassembled WGS sequence"/>
</dbReference>
<keyword evidence="2" id="KW-0812">Transmembrane</keyword>
<accession>A0ABN3WXQ5</accession>
<dbReference type="EMBL" id="BAAAUD010000013">
    <property type="protein sequence ID" value="GAA2929685.1"/>
    <property type="molecule type" value="Genomic_DNA"/>
</dbReference>
<feature type="region of interest" description="Disordered" evidence="1">
    <location>
        <begin position="97"/>
        <end position="135"/>
    </location>
</feature>
<evidence type="ECO:0000313" key="4">
    <source>
        <dbReference type="Proteomes" id="UP001500403"/>
    </source>
</evidence>